<feature type="region of interest" description="Disordered" evidence="5">
    <location>
        <begin position="17"/>
        <end position="76"/>
    </location>
</feature>
<sequence>MGLPRYSTQVYALTDTVGAVPAEPGPVGDADSNRSSPAASPFFGRDVNDRSFLSPGPPSGATGAREPHAASKCSAPPAASYCSAPPAAPGANVAPAASGASASPASPPPATEGLRLSYGRSARAASIRLHALRLFAQKGYAAVPMRDIADAVGIRVGGLYNHYPTKQALLHDLMVTHMQTVLGAWRAVDPLDAPPQVRFQAFVRFHVRFHFERPEAVFIAYMELRSLEPDNFREVELLRRSYEQVLQAILHAGADVFRVQDVAVASRALIAMLTGVTTWYRPDGRLGIAEIEDIYLDMASRAVGLEPGSLRAPRGPDAC</sequence>
<evidence type="ECO:0000256" key="4">
    <source>
        <dbReference type="PROSITE-ProRule" id="PRU00335"/>
    </source>
</evidence>
<evidence type="ECO:0000256" key="5">
    <source>
        <dbReference type="SAM" id="MobiDB-lite"/>
    </source>
</evidence>
<dbReference type="PANTHER" id="PTHR30055:SF234">
    <property type="entry name" value="HTH-TYPE TRANSCRIPTIONAL REGULATOR BETI"/>
    <property type="match status" value="1"/>
</dbReference>
<dbReference type="EMBL" id="JACZHT010000003">
    <property type="protein sequence ID" value="MBE1237145.1"/>
    <property type="molecule type" value="Genomic_DNA"/>
</dbReference>
<keyword evidence="2 4" id="KW-0238">DNA-binding</keyword>
<name>A0A8J6YMG3_9PROT</name>
<proteinExistence type="predicted"/>
<dbReference type="InterPro" id="IPR041490">
    <property type="entry name" value="KstR2_TetR_C"/>
</dbReference>
<dbReference type="PRINTS" id="PR00455">
    <property type="entry name" value="HTHTETR"/>
</dbReference>
<evidence type="ECO:0000313" key="7">
    <source>
        <dbReference type="EMBL" id="MBE1237145.1"/>
    </source>
</evidence>
<feature type="region of interest" description="Disordered" evidence="5">
    <location>
        <begin position="92"/>
        <end position="114"/>
    </location>
</feature>
<dbReference type="Pfam" id="PF17932">
    <property type="entry name" value="TetR_C_24"/>
    <property type="match status" value="1"/>
</dbReference>
<feature type="DNA-binding region" description="H-T-H motif" evidence="4">
    <location>
        <begin position="144"/>
        <end position="163"/>
    </location>
</feature>
<evidence type="ECO:0000256" key="2">
    <source>
        <dbReference type="ARBA" id="ARBA00023125"/>
    </source>
</evidence>
<feature type="compositionally biased region" description="Low complexity" evidence="5">
    <location>
        <begin position="92"/>
        <end position="104"/>
    </location>
</feature>
<dbReference type="InterPro" id="IPR036271">
    <property type="entry name" value="Tet_transcr_reg_TetR-rel_C_sf"/>
</dbReference>
<dbReference type="InterPro" id="IPR001647">
    <property type="entry name" value="HTH_TetR"/>
</dbReference>
<feature type="domain" description="HTH tetR-type" evidence="6">
    <location>
        <begin position="121"/>
        <end position="181"/>
    </location>
</feature>
<dbReference type="Pfam" id="PF00440">
    <property type="entry name" value="TetR_N"/>
    <property type="match status" value="1"/>
</dbReference>
<gene>
    <name evidence="7" type="ORF">IHV25_05725</name>
</gene>
<dbReference type="InterPro" id="IPR009057">
    <property type="entry name" value="Homeodomain-like_sf"/>
</dbReference>
<comment type="caution">
    <text evidence="7">The sequence shown here is derived from an EMBL/GenBank/DDBJ whole genome shotgun (WGS) entry which is preliminary data.</text>
</comment>
<dbReference type="SUPFAM" id="SSF48498">
    <property type="entry name" value="Tetracyclin repressor-like, C-terminal domain"/>
    <property type="match status" value="1"/>
</dbReference>
<keyword evidence="1" id="KW-0805">Transcription regulation</keyword>
<dbReference type="InterPro" id="IPR050109">
    <property type="entry name" value="HTH-type_TetR-like_transc_reg"/>
</dbReference>
<evidence type="ECO:0000313" key="8">
    <source>
        <dbReference type="Proteomes" id="UP000631034"/>
    </source>
</evidence>
<dbReference type="PANTHER" id="PTHR30055">
    <property type="entry name" value="HTH-TYPE TRANSCRIPTIONAL REGULATOR RUTR"/>
    <property type="match status" value="1"/>
</dbReference>
<dbReference type="GO" id="GO:0000976">
    <property type="term" value="F:transcription cis-regulatory region binding"/>
    <property type="evidence" value="ECO:0007669"/>
    <property type="project" value="TreeGrafter"/>
</dbReference>
<reference evidence="7" key="1">
    <citation type="submission" date="2020-10" db="EMBL/GenBank/DDBJ databases">
        <title>Genome sequence of the unusual species of purple photosynthetic bacteria, Phaeovibrio sulfidiphilus DSM 23193, type strain.</title>
        <authorList>
            <person name="Kyndt J.A."/>
            <person name="Meyer T.E."/>
        </authorList>
    </citation>
    <scope>NUCLEOTIDE SEQUENCE</scope>
    <source>
        <strain evidence="7">DSM 23193</strain>
    </source>
</reference>
<dbReference type="SUPFAM" id="SSF46689">
    <property type="entry name" value="Homeodomain-like"/>
    <property type="match status" value="1"/>
</dbReference>
<dbReference type="AlphaFoldDB" id="A0A8J6YMG3"/>
<evidence type="ECO:0000256" key="1">
    <source>
        <dbReference type="ARBA" id="ARBA00023015"/>
    </source>
</evidence>
<dbReference type="PROSITE" id="PS50977">
    <property type="entry name" value="HTH_TETR_2"/>
    <property type="match status" value="1"/>
</dbReference>
<dbReference type="RefSeq" id="WP_192534147.1">
    <property type="nucleotide sequence ID" value="NZ_JACZHT010000003.1"/>
</dbReference>
<evidence type="ECO:0000259" key="6">
    <source>
        <dbReference type="PROSITE" id="PS50977"/>
    </source>
</evidence>
<dbReference type="Gene3D" id="1.10.357.10">
    <property type="entry name" value="Tetracycline Repressor, domain 2"/>
    <property type="match status" value="1"/>
</dbReference>
<keyword evidence="3" id="KW-0804">Transcription</keyword>
<evidence type="ECO:0000256" key="3">
    <source>
        <dbReference type="ARBA" id="ARBA00023163"/>
    </source>
</evidence>
<protein>
    <submittedName>
        <fullName evidence="7">TetR family transcriptional regulator</fullName>
    </submittedName>
</protein>
<dbReference type="GO" id="GO:0003700">
    <property type="term" value="F:DNA-binding transcription factor activity"/>
    <property type="evidence" value="ECO:0007669"/>
    <property type="project" value="TreeGrafter"/>
</dbReference>
<keyword evidence="8" id="KW-1185">Reference proteome</keyword>
<organism evidence="7 8">
    <name type="scientific">Phaeovibrio sulfidiphilus</name>
    <dbReference type="NCBI Taxonomy" id="1220600"/>
    <lineage>
        <taxon>Bacteria</taxon>
        <taxon>Pseudomonadati</taxon>
        <taxon>Pseudomonadota</taxon>
        <taxon>Alphaproteobacteria</taxon>
        <taxon>Rhodospirillales</taxon>
        <taxon>Rhodospirillaceae</taxon>
        <taxon>Phaeovibrio</taxon>
    </lineage>
</organism>
<accession>A0A8J6YMG3</accession>
<dbReference type="Proteomes" id="UP000631034">
    <property type="component" value="Unassembled WGS sequence"/>
</dbReference>